<protein>
    <submittedName>
        <fullName evidence="2">Uncharacterized protein</fullName>
    </submittedName>
</protein>
<feature type="region of interest" description="Disordered" evidence="1">
    <location>
        <begin position="116"/>
        <end position="143"/>
    </location>
</feature>
<dbReference type="AlphaFoldDB" id="A0AAD6VT97"/>
<comment type="caution">
    <text evidence="2">The sequence shown here is derived from an EMBL/GenBank/DDBJ whole genome shotgun (WGS) entry which is preliminary data.</text>
</comment>
<evidence type="ECO:0000313" key="3">
    <source>
        <dbReference type="Proteomes" id="UP001219525"/>
    </source>
</evidence>
<gene>
    <name evidence="2" type="ORF">GGX14DRAFT_560454</name>
</gene>
<accession>A0AAD6VT97</accession>
<dbReference type="EMBL" id="JARJCW010000011">
    <property type="protein sequence ID" value="KAJ7219366.1"/>
    <property type="molecule type" value="Genomic_DNA"/>
</dbReference>
<dbReference type="Proteomes" id="UP001219525">
    <property type="component" value="Unassembled WGS sequence"/>
</dbReference>
<proteinExistence type="predicted"/>
<evidence type="ECO:0000256" key="1">
    <source>
        <dbReference type="SAM" id="MobiDB-lite"/>
    </source>
</evidence>
<sequence>MPANAASVTTRRPAQYTHCAIPCVPFLALFPLTPTCSSEARALAQRLPTAQLAFTVAYPDIPLPPLLRLRRSSRAPAVCTARAARRTPCHEFDVAQPPTPLHLAGSGTDRVGYHAGDSSVPLGHGRTTQPLADTCDGIPTVPP</sequence>
<keyword evidence="3" id="KW-1185">Reference proteome</keyword>
<name>A0AAD6VT97_9AGAR</name>
<evidence type="ECO:0000313" key="2">
    <source>
        <dbReference type="EMBL" id="KAJ7219366.1"/>
    </source>
</evidence>
<reference evidence="2" key="1">
    <citation type="submission" date="2023-03" db="EMBL/GenBank/DDBJ databases">
        <title>Massive genome expansion in bonnet fungi (Mycena s.s.) driven by repeated elements and novel gene families across ecological guilds.</title>
        <authorList>
            <consortium name="Lawrence Berkeley National Laboratory"/>
            <person name="Harder C.B."/>
            <person name="Miyauchi S."/>
            <person name="Viragh M."/>
            <person name="Kuo A."/>
            <person name="Thoen E."/>
            <person name="Andreopoulos B."/>
            <person name="Lu D."/>
            <person name="Skrede I."/>
            <person name="Drula E."/>
            <person name="Henrissat B."/>
            <person name="Morin E."/>
            <person name="Kohler A."/>
            <person name="Barry K."/>
            <person name="LaButti K."/>
            <person name="Morin E."/>
            <person name="Salamov A."/>
            <person name="Lipzen A."/>
            <person name="Mereny Z."/>
            <person name="Hegedus B."/>
            <person name="Baldrian P."/>
            <person name="Stursova M."/>
            <person name="Weitz H."/>
            <person name="Taylor A."/>
            <person name="Grigoriev I.V."/>
            <person name="Nagy L.G."/>
            <person name="Martin F."/>
            <person name="Kauserud H."/>
        </authorList>
    </citation>
    <scope>NUCLEOTIDE SEQUENCE</scope>
    <source>
        <strain evidence="2">9144</strain>
    </source>
</reference>
<organism evidence="2 3">
    <name type="scientific">Mycena pura</name>
    <dbReference type="NCBI Taxonomy" id="153505"/>
    <lineage>
        <taxon>Eukaryota</taxon>
        <taxon>Fungi</taxon>
        <taxon>Dikarya</taxon>
        <taxon>Basidiomycota</taxon>
        <taxon>Agaricomycotina</taxon>
        <taxon>Agaricomycetes</taxon>
        <taxon>Agaricomycetidae</taxon>
        <taxon>Agaricales</taxon>
        <taxon>Marasmiineae</taxon>
        <taxon>Mycenaceae</taxon>
        <taxon>Mycena</taxon>
    </lineage>
</organism>